<organism evidence="1 2">
    <name type="scientific">Eretmocerus hayati</name>
    <dbReference type="NCBI Taxonomy" id="131215"/>
    <lineage>
        <taxon>Eukaryota</taxon>
        <taxon>Metazoa</taxon>
        <taxon>Ecdysozoa</taxon>
        <taxon>Arthropoda</taxon>
        <taxon>Hexapoda</taxon>
        <taxon>Insecta</taxon>
        <taxon>Pterygota</taxon>
        <taxon>Neoptera</taxon>
        <taxon>Endopterygota</taxon>
        <taxon>Hymenoptera</taxon>
        <taxon>Apocrita</taxon>
        <taxon>Proctotrupomorpha</taxon>
        <taxon>Chalcidoidea</taxon>
        <taxon>Aphelinidae</taxon>
        <taxon>Aphelininae</taxon>
        <taxon>Eretmocerus</taxon>
    </lineage>
</organism>
<proteinExistence type="predicted"/>
<keyword evidence="2" id="KW-1185">Reference proteome</keyword>
<dbReference type="Proteomes" id="UP001239111">
    <property type="component" value="Chromosome 1"/>
</dbReference>
<evidence type="ECO:0000313" key="2">
    <source>
        <dbReference type="Proteomes" id="UP001239111"/>
    </source>
</evidence>
<accession>A0ACC2PWV6</accession>
<reference evidence="1" key="1">
    <citation type="submission" date="2023-04" db="EMBL/GenBank/DDBJ databases">
        <title>A chromosome-level genome assembly of the parasitoid wasp Eretmocerus hayati.</title>
        <authorList>
            <person name="Zhong Y."/>
            <person name="Liu S."/>
            <person name="Liu Y."/>
        </authorList>
    </citation>
    <scope>NUCLEOTIDE SEQUENCE</scope>
    <source>
        <strain evidence="1">ZJU_SS_LIU_2023</strain>
    </source>
</reference>
<dbReference type="EMBL" id="CM056741">
    <property type="protein sequence ID" value="KAJ8688104.1"/>
    <property type="molecule type" value="Genomic_DNA"/>
</dbReference>
<sequence>MSQKLRLAKPLSTSQKRPHRFQASSVSHNRAETSTPKVKKGQQNQTTEKYQNLEAERKRILLYPNGQIPSQRHNQSQNNSASILQRQREIEEDMNSRGEIPNQELAHSIEAVGSLLETMSIEKIYSALEAWKNMYGGQRTGFSTQRWPDNNNNSSQNRKKWFKKQPNESQQ</sequence>
<name>A0ACC2PWV6_9HYME</name>
<protein>
    <submittedName>
        <fullName evidence="1">Uncharacterized protein</fullName>
    </submittedName>
</protein>
<gene>
    <name evidence="1" type="ORF">QAD02_023899</name>
</gene>
<evidence type="ECO:0000313" key="1">
    <source>
        <dbReference type="EMBL" id="KAJ8688104.1"/>
    </source>
</evidence>
<comment type="caution">
    <text evidence="1">The sequence shown here is derived from an EMBL/GenBank/DDBJ whole genome shotgun (WGS) entry which is preliminary data.</text>
</comment>